<dbReference type="RefSeq" id="WP_076691974.1">
    <property type="nucleotide sequence ID" value="NZ_CP018762.1"/>
</dbReference>
<gene>
    <name evidence="1" type="ORF">BOH66_16295</name>
</gene>
<accession>A0A1P8UBV2</accession>
<reference evidence="1 2" key="1">
    <citation type="submission" date="2016-12" db="EMBL/GenBank/DDBJ databases">
        <title>Complete genome sequence of Microbacterium aurum KACC 15219.</title>
        <authorList>
            <person name="Jung Y."/>
            <person name="Shin J.-H."/>
            <person name="Lee Y.-J."/>
            <person name="Yi H."/>
            <person name="Bahn Y.-S."/>
            <person name="Kim J.F."/>
            <person name="Lee D.-W."/>
        </authorList>
    </citation>
    <scope>NUCLEOTIDE SEQUENCE [LARGE SCALE GENOMIC DNA]</scope>
    <source>
        <strain evidence="1 2">KACC 15219</strain>
    </source>
</reference>
<dbReference type="AlphaFoldDB" id="A0A1P8UBV2"/>
<evidence type="ECO:0000313" key="2">
    <source>
        <dbReference type="Proteomes" id="UP000187185"/>
    </source>
</evidence>
<proteinExistence type="predicted"/>
<keyword evidence="2" id="KW-1185">Reference proteome</keyword>
<sequence length="93" mass="9454">MQGNLIADYAAVGTVATHINTAASRFDGLTEIRDASWTGSAAVAGAVVESSRLRAARVRVISDALLLRANGVRNAVSAMIDADTAAANAVGAR</sequence>
<evidence type="ECO:0000313" key="1">
    <source>
        <dbReference type="EMBL" id="APZ35617.1"/>
    </source>
</evidence>
<dbReference type="STRING" id="36805.BOH66_16295"/>
<dbReference type="EMBL" id="CP018762">
    <property type="protein sequence ID" value="APZ35617.1"/>
    <property type="molecule type" value="Genomic_DNA"/>
</dbReference>
<dbReference type="Proteomes" id="UP000187185">
    <property type="component" value="Chromosome"/>
</dbReference>
<dbReference type="KEGG" id="maur:BOH66_16295"/>
<protein>
    <submittedName>
        <fullName evidence="1">Uncharacterized protein</fullName>
    </submittedName>
</protein>
<name>A0A1P8UBV2_9MICO</name>
<organism evidence="1 2">
    <name type="scientific">Microbacterium aurum</name>
    <dbReference type="NCBI Taxonomy" id="36805"/>
    <lineage>
        <taxon>Bacteria</taxon>
        <taxon>Bacillati</taxon>
        <taxon>Actinomycetota</taxon>
        <taxon>Actinomycetes</taxon>
        <taxon>Micrococcales</taxon>
        <taxon>Microbacteriaceae</taxon>
        <taxon>Microbacterium</taxon>
    </lineage>
</organism>